<dbReference type="SMART" id="SM00195">
    <property type="entry name" value="DSPc"/>
    <property type="match status" value="1"/>
</dbReference>
<dbReference type="SUPFAM" id="SSF52799">
    <property type="entry name" value="(Phosphotyrosine protein) phosphatases II"/>
    <property type="match status" value="1"/>
</dbReference>
<keyword evidence="3" id="KW-0378">Hydrolase</keyword>
<proteinExistence type="inferred from homology"/>
<accession>S8CDE8</accession>
<feature type="domain" description="F-box" evidence="7">
    <location>
        <begin position="303"/>
        <end position="350"/>
    </location>
</feature>
<dbReference type="Gene3D" id="3.90.190.10">
    <property type="entry name" value="Protein tyrosine phosphatase superfamily"/>
    <property type="match status" value="1"/>
</dbReference>
<evidence type="ECO:0000259" key="5">
    <source>
        <dbReference type="PROSITE" id="PS50054"/>
    </source>
</evidence>
<organism evidence="8 9">
    <name type="scientific">Dactylellina haptotyla (strain CBS 200.50)</name>
    <name type="common">Nematode-trapping fungus</name>
    <name type="synonym">Monacrosporium haptotylum</name>
    <dbReference type="NCBI Taxonomy" id="1284197"/>
    <lineage>
        <taxon>Eukaryota</taxon>
        <taxon>Fungi</taxon>
        <taxon>Dikarya</taxon>
        <taxon>Ascomycota</taxon>
        <taxon>Pezizomycotina</taxon>
        <taxon>Orbiliomycetes</taxon>
        <taxon>Orbiliales</taxon>
        <taxon>Orbiliaceae</taxon>
        <taxon>Dactylellina</taxon>
    </lineage>
</organism>
<dbReference type="InterPro" id="IPR029021">
    <property type="entry name" value="Prot-tyrosine_phosphatase-like"/>
</dbReference>
<feature type="domain" description="Tyrosine specific protein phosphatases" evidence="6">
    <location>
        <begin position="48"/>
        <end position="106"/>
    </location>
</feature>
<evidence type="ECO:0000256" key="4">
    <source>
        <dbReference type="ARBA" id="ARBA00022912"/>
    </source>
</evidence>
<dbReference type="InterPro" id="IPR032675">
    <property type="entry name" value="LRR_dom_sf"/>
</dbReference>
<evidence type="ECO:0000256" key="3">
    <source>
        <dbReference type="ARBA" id="ARBA00022801"/>
    </source>
</evidence>
<dbReference type="GO" id="GO:0005634">
    <property type="term" value="C:nucleus"/>
    <property type="evidence" value="ECO:0007669"/>
    <property type="project" value="TreeGrafter"/>
</dbReference>
<evidence type="ECO:0000256" key="2">
    <source>
        <dbReference type="ARBA" id="ARBA00013064"/>
    </source>
</evidence>
<dbReference type="EMBL" id="AQGS01000003">
    <property type="protein sequence ID" value="EPS45722.1"/>
    <property type="molecule type" value="Genomic_DNA"/>
</dbReference>
<dbReference type="Proteomes" id="UP000015100">
    <property type="component" value="Unassembled WGS sequence"/>
</dbReference>
<dbReference type="GO" id="GO:0004725">
    <property type="term" value="F:protein tyrosine phosphatase activity"/>
    <property type="evidence" value="ECO:0007669"/>
    <property type="project" value="UniProtKB-EC"/>
</dbReference>
<dbReference type="Pfam" id="PF00782">
    <property type="entry name" value="DSPc"/>
    <property type="match status" value="1"/>
</dbReference>
<dbReference type="InterPro" id="IPR020422">
    <property type="entry name" value="TYR_PHOSPHATASE_DUAL_dom"/>
</dbReference>
<dbReference type="InterPro" id="IPR001810">
    <property type="entry name" value="F-box_dom"/>
</dbReference>
<gene>
    <name evidence="8" type="ORF">H072_206</name>
</gene>
<dbReference type="PROSITE" id="PS50181">
    <property type="entry name" value="FBOX"/>
    <property type="match status" value="1"/>
</dbReference>
<reference evidence="8 9" key="1">
    <citation type="journal article" date="2013" name="PLoS Genet.">
        <title>Genomic mechanisms accounting for the adaptation to parasitism in nematode-trapping fungi.</title>
        <authorList>
            <person name="Meerupati T."/>
            <person name="Andersson K.M."/>
            <person name="Friman E."/>
            <person name="Kumar D."/>
            <person name="Tunlid A."/>
            <person name="Ahren D."/>
        </authorList>
    </citation>
    <scope>NUCLEOTIDE SEQUENCE [LARGE SCALE GENOMIC DNA]</scope>
    <source>
        <strain evidence="8 9">CBS 200.50</strain>
    </source>
</reference>
<dbReference type="STRING" id="1284197.S8CDE8"/>
<evidence type="ECO:0000259" key="7">
    <source>
        <dbReference type="PROSITE" id="PS50181"/>
    </source>
</evidence>
<reference evidence="9" key="2">
    <citation type="submission" date="2013-04" db="EMBL/GenBank/DDBJ databases">
        <title>Genomic mechanisms accounting for the adaptation to parasitism in nematode-trapping fungi.</title>
        <authorList>
            <person name="Ahren D.G."/>
        </authorList>
    </citation>
    <scope>NUCLEOTIDE SEQUENCE [LARGE SCALE GENOMIC DNA]</scope>
    <source>
        <strain evidence="9">CBS 200.50</strain>
    </source>
</reference>
<comment type="caution">
    <text evidence="8">The sequence shown here is derived from an EMBL/GenBank/DDBJ whole genome shotgun (WGS) entry which is preliminary data.</text>
</comment>
<dbReference type="OrthoDB" id="2017893at2759"/>
<dbReference type="EC" id="3.1.3.48" evidence="2"/>
<dbReference type="InterPro" id="IPR000387">
    <property type="entry name" value="Tyr_Pase_dom"/>
</dbReference>
<dbReference type="eggNOG" id="KOG1716">
    <property type="taxonomic scope" value="Eukaryota"/>
</dbReference>
<dbReference type="GO" id="GO:0008138">
    <property type="term" value="F:protein tyrosine/serine/threonine phosphatase activity"/>
    <property type="evidence" value="ECO:0007669"/>
    <property type="project" value="TreeGrafter"/>
</dbReference>
<name>S8CDE8_DACHA</name>
<evidence type="ECO:0000259" key="6">
    <source>
        <dbReference type="PROSITE" id="PS50056"/>
    </source>
</evidence>
<dbReference type="HOGENOM" id="CLU_321315_0_0_1"/>
<dbReference type="CDD" id="cd09917">
    <property type="entry name" value="F-box_SF"/>
    <property type="match status" value="1"/>
</dbReference>
<dbReference type="PANTHER" id="PTHR45848">
    <property type="entry name" value="DUAL SPECIFICITY PROTEIN PHOSPHATASE 12 FAMILY MEMBER"/>
    <property type="match status" value="1"/>
</dbReference>
<dbReference type="PROSITE" id="PS50054">
    <property type="entry name" value="TYR_PHOSPHATASE_DUAL"/>
    <property type="match status" value="1"/>
</dbReference>
<dbReference type="Gene3D" id="3.80.10.10">
    <property type="entry name" value="Ribonuclease Inhibitor"/>
    <property type="match status" value="1"/>
</dbReference>
<keyword evidence="4" id="KW-0904">Protein phosphatase</keyword>
<dbReference type="InterPro" id="IPR000340">
    <property type="entry name" value="Dual-sp_phosphatase_cat-dom"/>
</dbReference>
<protein>
    <recommendedName>
        <fullName evidence="2">protein-tyrosine-phosphatase</fullName>
        <ecNumber evidence="2">3.1.3.48</ecNumber>
    </recommendedName>
</protein>
<evidence type="ECO:0000313" key="8">
    <source>
        <dbReference type="EMBL" id="EPS45722.1"/>
    </source>
</evidence>
<comment type="similarity">
    <text evidence="1">Belongs to the protein-tyrosine phosphatase family. Non-receptor class dual specificity subfamily.</text>
</comment>
<evidence type="ECO:0000313" key="9">
    <source>
        <dbReference type="Proteomes" id="UP000015100"/>
    </source>
</evidence>
<feature type="domain" description="Tyrosine-protein phosphatase" evidence="5">
    <location>
        <begin position="1"/>
        <end position="127"/>
    </location>
</feature>
<keyword evidence="9" id="KW-1185">Reference proteome</keyword>
<dbReference type="AlphaFoldDB" id="S8CDE8"/>
<sequence>MRRPEELKEANITHVVSVLRGPLDMTLFAPYKHLHIESDDDEGANLIESFATTNSFIEEGIEQGGGVLVHCAVGISRSVTIATAYLVYKYRMSADMALELVQKSRPIACPNLDFRIQLHIYANNLDQATKNLNEVPSYQKYLYRKEAKRSQITNKPPDIQYFADDNAAAQGDQKSLRCKKCKFILANENAFVTHTPDDDSQCDFYFIDPHRWMTSEFEKGLLEGKLQCPEFRVHVNMDITYGENFLALAAGGLHLMENAIESIGPDVAHQDIAFESDQERFETGSSESGYSQHTKQESVYTGDEQLHKLPYELLRQVCGYLDRNSLKSLRLACPDPKTAAVTSEILFETLVIRLGTPEWSNCGASTRLAHVYGQAKSSLAFSERWEKTGDTTELVVAPRVVRQRVAKIGFWKNVRTLIVDTRYPYVSTPETCGMRRGREPGASSIVRNGAITSSYSKPLEQPIPATEEMALVRLLRRILGEAKGINRIQWKTTTKVPLELHRDLCSLFCDSLDHDIYKVDVALTLFYGEYIMASYLEFLQNLGGFVIRIIAEKRQPSKRECHLISDVVARSPRLTELELYGAYHLSDLTTLDSQWQEALSSVRKLRRICASPIIVSWVCNHGWKHLGELEDIVVNWTPNRWIDYRLPSMFSARGPNKKTSNRTVQRVPCTNGAILGNFSDTTLQYLTLNARTLTSIDINQSSWTPSHLIASFWKELIPRVAKTLRILIVLGYDESWSWSYCQDEPFCDARLAIRQCRKLEDITMNLSAQNTSVIDFATDLLLYCENIKVMNLEFCSLLSGKKARLRNAFDKLDWWRSSKVAFGNKGLTVVCKDYSGLLVSAYDDKPESYEPAKQSAWFDYILVRWELTSSVEKSGREYYFERYASRYMFDEQIIRQPFYEVY</sequence>
<evidence type="ECO:0000256" key="1">
    <source>
        <dbReference type="ARBA" id="ARBA00008601"/>
    </source>
</evidence>
<dbReference type="PANTHER" id="PTHR45848:SF4">
    <property type="entry name" value="DUAL SPECIFICITY PROTEIN PHOSPHATASE 12"/>
    <property type="match status" value="1"/>
</dbReference>
<dbReference type="PROSITE" id="PS50056">
    <property type="entry name" value="TYR_PHOSPHATASE_2"/>
    <property type="match status" value="1"/>
</dbReference>